<dbReference type="SFLD" id="SFLDS00003">
    <property type="entry name" value="Haloacid_Dehalogenase"/>
    <property type="match status" value="1"/>
</dbReference>
<dbReference type="PANTHER" id="PTHR43434:SF1">
    <property type="entry name" value="PHOSPHOGLYCOLATE PHOSPHATASE"/>
    <property type="match status" value="1"/>
</dbReference>
<dbReference type="Pfam" id="PF00702">
    <property type="entry name" value="Hydrolase"/>
    <property type="match status" value="1"/>
</dbReference>
<dbReference type="Proteomes" id="UP000249299">
    <property type="component" value="Unassembled WGS sequence"/>
</dbReference>
<evidence type="ECO:0000256" key="3">
    <source>
        <dbReference type="ARBA" id="ARBA00006171"/>
    </source>
</evidence>
<keyword evidence="5" id="KW-0378">Hydrolase</keyword>
<dbReference type="Gene3D" id="1.10.150.240">
    <property type="entry name" value="Putative phosphatase, domain 2"/>
    <property type="match status" value="1"/>
</dbReference>
<evidence type="ECO:0000256" key="4">
    <source>
        <dbReference type="ARBA" id="ARBA00013078"/>
    </source>
</evidence>
<proteinExistence type="inferred from homology"/>
<evidence type="ECO:0000256" key="1">
    <source>
        <dbReference type="ARBA" id="ARBA00000830"/>
    </source>
</evidence>
<dbReference type="CDD" id="cd07505">
    <property type="entry name" value="HAD_BPGM-like"/>
    <property type="match status" value="1"/>
</dbReference>
<reference evidence="5 6" key="1">
    <citation type="submission" date="2017-07" db="EMBL/GenBank/DDBJ databases">
        <title>Draft Genome Sequences of Select Purple Nonsulfur Bacteria.</title>
        <authorList>
            <person name="Lasarre B."/>
            <person name="Mckinlay J.B."/>
        </authorList>
    </citation>
    <scope>NUCLEOTIDE SEQUENCE [LARGE SCALE GENOMIC DNA]</scope>
    <source>
        <strain evidence="5 6">DSM 11290</strain>
    </source>
</reference>
<dbReference type="RefSeq" id="WP_111432401.1">
    <property type="nucleotide sequence ID" value="NZ_JACIGG010000001.1"/>
</dbReference>
<dbReference type="SUPFAM" id="SSF56784">
    <property type="entry name" value="HAD-like"/>
    <property type="match status" value="1"/>
</dbReference>
<keyword evidence="6" id="KW-1185">Reference proteome</keyword>
<dbReference type="SFLD" id="SFLDG01135">
    <property type="entry name" value="C1.5.6:_HAD__Beta-PGM__Phospha"/>
    <property type="match status" value="1"/>
</dbReference>
<dbReference type="PRINTS" id="PR00413">
    <property type="entry name" value="HADHALOGNASE"/>
</dbReference>
<evidence type="ECO:0000313" key="5">
    <source>
        <dbReference type="EMBL" id="RAI30147.1"/>
    </source>
</evidence>
<accession>A0A327JV80</accession>
<dbReference type="InterPro" id="IPR023214">
    <property type="entry name" value="HAD_sf"/>
</dbReference>
<dbReference type="InterPro" id="IPR050155">
    <property type="entry name" value="HAD-like_hydrolase_sf"/>
</dbReference>
<comment type="caution">
    <text evidence="5">The sequence shown here is derived from an EMBL/GenBank/DDBJ whole genome shotgun (WGS) entry which is preliminary data.</text>
</comment>
<dbReference type="InterPro" id="IPR023198">
    <property type="entry name" value="PGP-like_dom2"/>
</dbReference>
<dbReference type="PANTHER" id="PTHR43434">
    <property type="entry name" value="PHOSPHOGLYCOLATE PHOSPHATASE"/>
    <property type="match status" value="1"/>
</dbReference>
<dbReference type="SFLD" id="SFLDG01129">
    <property type="entry name" value="C1.5:_HAD__Beta-PGM__Phosphata"/>
    <property type="match status" value="1"/>
</dbReference>
<sequence length="211" mass="22622">MTIRAVAWDVDGTLVDSEPLHLRALLATCADYGVDISDLPDDRFVGVDLYGVWEALKDRYPWSLSRERWIIVLNEHYQRNADSLKPIPGAAETVRALAERDIPQVAVSNSNRVVVDTNLKTLGVADLMRFSLSLDDVPAGKPDPAPYRMVAERLGLAPGEVLSIEDSPSGIASARAAGVVSVGFAASPVDVGAADRTIKTLDEVIGLVTAS</sequence>
<dbReference type="EMBL" id="NPEV01000001">
    <property type="protein sequence ID" value="RAI30147.1"/>
    <property type="molecule type" value="Genomic_DNA"/>
</dbReference>
<dbReference type="GO" id="GO:0006281">
    <property type="term" value="P:DNA repair"/>
    <property type="evidence" value="ECO:0007669"/>
    <property type="project" value="TreeGrafter"/>
</dbReference>
<comment type="pathway">
    <text evidence="2">Organic acid metabolism; glycolate biosynthesis; glycolate from 2-phosphoglycolate: step 1/1.</text>
</comment>
<dbReference type="GO" id="GO:0008967">
    <property type="term" value="F:phosphoglycolate phosphatase activity"/>
    <property type="evidence" value="ECO:0007669"/>
    <property type="project" value="UniProtKB-EC"/>
</dbReference>
<protein>
    <recommendedName>
        <fullName evidence="4">phosphoglycolate phosphatase</fullName>
        <ecNumber evidence="4">3.1.3.18</ecNumber>
    </recommendedName>
</protein>
<dbReference type="InterPro" id="IPR036412">
    <property type="entry name" value="HAD-like_sf"/>
</dbReference>
<dbReference type="OrthoDB" id="9800058at2"/>
<dbReference type="InterPro" id="IPR006439">
    <property type="entry name" value="HAD-SF_hydro_IA"/>
</dbReference>
<evidence type="ECO:0000256" key="2">
    <source>
        <dbReference type="ARBA" id="ARBA00004818"/>
    </source>
</evidence>
<name>A0A327JV80_9HYPH</name>
<comment type="similarity">
    <text evidence="3">Belongs to the HAD-like hydrolase superfamily. CbbY/CbbZ/Gph/YieH family.</text>
</comment>
<evidence type="ECO:0000313" key="6">
    <source>
        <dbReference type="Proteomes" id="UP000249299"/>
    </source>
</evidence>
<dbReference type="EC" id="3.1.3.18" evidence="4"/>
<gene>
    <name evidence="5" type="ORF">CH339_01045</name>
</gene>
<comment type="catalytic activity">
    <reaction evidence="1">
        <text>2-phosphoglycolate + H2O = glycolate + phosphate</text>
        <dbReference type="Rhea" id="RHEA:14369"/>
        <dbReference type="ChEBI" id="CHEBI:15377"/>
        <dbReference type="ChEBI" id="CHEBI:29805"/>
        <dbReference type="ChEBI" id="CHEBI:43474"/>
        <dbReference type="ChEBI" id="CHEBI:58033"/>
        <dbReference type="EC" id="3.1.3.18"/>
    </reaction>
</comment>
<organism evidence="5 6">
    <name type="scientific">Rhodobium orientis</name>
    <dbReference type="NCBI Taxonomy" id="34017"/>
    <lineage>
        <taxon>Bacteria</taxon>
        <taxon>Pseudomonadati</taxon>
        <taxon>Pseudomonadota</taxon>
        <taxon>Alphaproteobacteria</taxon>
        <taxon>Hyphomicrobiales</taxon>
        <taxon>Rhodobiaceae</taxon>
        <taxon>Rhodobium</taxon>
    </lineage>
</organism>
<dbReference type="NCBIfam" id="TIGR01509">
    <property type="entry name" value="HAD-SF-IA-v3"/>
    <property type="match status" value="1"/>
</dbReference>
<dbReference type="Gene3D" id="3.40.50.1000">
    <property type="entry name" value="HAD superfamily/HAD-like"/>
    <property type="match status" value="1"/>
</dbReference>
<dbReference type="AlphaFoldDB" id="A0A327JV80"/>